<evidence type="ECO:0000256" key="1">
    <source>
        <dbReference type="ARBA" id="ARBA00004275"/>
    </source>
</evidence>
<keyword evidence="3" id="KW-0436">Ligase</keyword>
<accession>A0AAN5HYB1</accession>
<keyword evidence="4" id="KW-0576">Peroxisome</keyword>
<comment type="caution">
    <text evidence="7">The sequence shown here is derived from an EMBL/GenBank/DDBJ whole genome shotgun (WGS) entry which is preliminary data.</text>
</comment>
<keyword evidence="8" id="KW-1185">Reference proteome</keyword>
<comment type="subcellular location">
    <subcellularLocation>
        <location evidence="1">Peroxisome</location>
    </subcellularLocation>
</comment>
<name>A0AAN5HYB1_9BILA</name>
<dbReference type="PANTHER" id="PTHR24096">
    <property type="entry name" value="LONG-CHAIN-FATTY-ACID--COA LIGASE"/>
    <property type="match status" value="1"/>
</dbReference>
<evidence type="ECO:0000259" key="5">
    <source>
        <dbReference type="Pfam" id="PF00501"/>
    </source>
</evidence>
<evidence type="ECO:0000256" key="4">
    <source>
        <dbReference type="ARBA" id="ARBA00023140"/>
    </source>
</evidence>
<dbReference type="Pfam" id="PF13193">
    <property type="entry name" value="AMP-binding_C"/>
    <property type="match status" value="1"/>
</dbReference>
<dbReference type="InterPro" id="IPR045851">
    <property type="entry name" value="AMP-bd_C_sf"/>
</dbReference>
<evidence type="ECO:0008006" key="9">
    <source>
        <dbReference type="Google" id="ProtNLM"/>
    </source>
</evidence>
<evidence type="ECO:0000256" key="2">
    <source>
        <dbReference type="ARBA" id="ARBA00006432"/>
    </source>
</evidence>
<comment type="similarity">
    <text evidence="2">Belongs to the ATP-dependent AMP-binding enzyme family.</text>
</comment>
<dbReference type="SUPFAM" id="SSF56801">
    <property type="entry name" value="Acetyl-CoA synthetase-like"/>
    <property type="match status" value="1"/>
</dbReference>
<dbReference type="Gene3D" id="3.40.50.12780">
    <property type="entry name" value="N-terminal domain of ligase-like"/>
    <property type="match status" value="1"/>
</dbReference>
<gene>
    <name evidence="7" type="ORF">PMAYCL1PPCAC_15554</name>
</gene>
<evidence type="ECO:0000256" key="3">
    <source>
        <dbReference type="ARBA" id="ARBA00022598"/>
    </source>
</evidence>
<dbReference type="AlphaFoldDB" id="A0AAN5HYB1"/>
<evidence type="ECO:0000259" key="6">
    <source>
        <dbReference type="Pfam" id="PF13193"/>
    </source>
</evidence>
<feature type="non-terminal residue" evidence="7">
    <location>
        <position position="1"/>
    </location>
</feature>
<organism evidence="7 8">
    <name type="scientific">Pristionchus mayeri</name>
    <dbReference type="NCBI Taxonomy" id="1317129"/>
    <lineage>
        <taxon>Eukaryota</taxon>
        <taxon>Metazoa</taxon>
        <taxon>Ecdysozoa</taxon>
        <taxon>Nematoda</taxon>
        <taxon>Chromadorea</taxon>
        <taxon>Rhabditida</taxon>
        <taxon>Rhabditina</taxon>
        <taxon>Diplogasteromorpha</taxon>
        <taxon>Diplogasteroidea</taxon>
        <taxon>Neodiplogasteridae</taxon>
        <taxon>Pristionchus</taxon>
    </lineage>
</organism>
<dbReference type="Pfam" id="PF00501">
    <property type="entry name" value="AMP-binding"/>
    <property type="match status" value="1"/>
</dbReference>
<dbReference type="GO" id="GO:0005777">
    <property type="term" value="C:peroxisome"/>
    <property type="evidence" value="ECO:0007669"/>
    <property type="project" value="UniProtKB-SubCell"/>
</dbReference>
<dbReference type="InterPro" id="IPR000873">
    <property type="entry name" value="AMP-dep_synth/lig_dom"/>
</dbReference>
<dbReference type="InterPro" id="IPR025110">
    <property type="entry name" value="AMP-bd_C"/>
</dbReference>
<dbReference type="Proteomes" id="UP001328107">
    <property type="component" value="Unassembled WGS sequence"/>
</dbReference>
<evidence type="ECO:0000313" key="8">
    <source>
        <dbReference type="Proteomes" id="UP001328107"/>
    </source>
</evidence>
<proteinExistence type="inferred from homology"/>
<feature type="domain" description="AMP-dependent synthetase/ligase" evidence="5">
    <location>
        <begin position="56"/>
        <end position="432"/>
    </location>
</feature>
<dbReference type="PROSITE" id="PS00455">
    <property type="entry name" value="AMP_BINDING"/>
    <property type="match status" value="1"/>
</dbReference>
<dbReference type="Gene3D" id="3.30.300.30">
    <property type="match status" value="1"/>
</dbReference>
<reference evidence="8" key="1">
    <citation type="submission" date="2022-10" db="EMBL/GenBank/DDBJ databases">
        <title>Genome assembly of Pristionchus species.</title>
        <authorList>
            <person name="Yoshida K."/>
            <person name="Sommer R.J."/>
        </authorList>
    </citation>
    <scope>NUCLEOTIDE SEQUENCE [LARGE SCALE GENOMIC DNA]</scope>
    <source>
        <strain evidence="8">RS5460</strain>
    </source>
</reference>
<dbReference type="PANTHER" id="PTHR24096:SF149">
    <property type="entry name" value="AMP-BINDING DOMAIN-CONTAINING PROTEIN-RELATED"/>
    <property type="match status" value="1"/>
</dbReference>
<feature type="domain" description="AMP-binding enzyme C-terminal" evidence="6">
    <location>
        <begin position="487"/>
        <end position="562"/>
    </location>
</feature>
<dbReference type="InterPro" id="IPR020845">
    <property type="entry name" value="AMP-binding_CS"/>
</dbReference>
<dbReference type="GO" id="GO:0016405">
    <property type="term" value="F:CoA-ligase activity"/>
    <property type="evidence" value="ECO:0007669"/>
    <property type="project" value="TreeGrafter"/>
</dbReference>
<protein>
    <recommendedName>
        <fullName evidence="9">AMP-binding protein</fullName>
    </recommendedName>
</protein>
<evidence type="ECO:0000313" key="7">
    <source>
        <dbReference type="EMBL" id="GMR45359.1"/>
    </source>
</evidence>
<dbReference type="InterPro" id="IPR042099">
    <property type="entry name" value="ANL_N_sf"/>
</dbReference>
<sequence>TLLFSAMPSTTPISQNPRYLEGWRSTLNNEIVKSPCKSVPIPEEMLLERILRSLKVHASKFPERPAVIEAANQSRSLTYQQIHDRALSFAAFLTSRGFKTGDRVTAALANSIEWPVLHLGTWAAGGTVVGSSAAFKLYETVYQLQDSCSSVVVVSEQLLDIFIKAAKQCETVKLIVCVRSSSRPLPEGIVDFEETIRCGPLTKIAPVTLDTVCMIYYSSGTTGQPKGIIHTHRTFHCSVEMMKTHWEHEIYPVLGGGQLDWYQESQIVASACYHIVGFTLTNWFLITGSPIVLMAAFDGDVYLKAIEQFKPRFLFVAPPIFAFLAKDSNGRNAPLSSVKMMLCSTAPLSQELSDQFLASHPNVKYIVQGYGMTEIDFSHLPLLLEEGANASGGVVASYYEQKIVNPSTLESCRQGERGEVCVRGAPQTIGYLNKPEASKFLIDEKGWIHTGDIGFIDERGLLYIVDRMKELIKVNYNNQTLQVPPAELEGVLLSNHRIRDAAIVGIPDISRGELVRAYVVKADENLMEKEVEALVEDKLAEFKKITGGVIFVDAIPRSPAGKILRRVLRESYGA</sequence>
<dbReference type="EMBL" id="BTRK01000004">
    <property type="protein sequence ID" value="GMR45359.1"/>
    <property type="molecule type" value="Genomic_DNA"/>
</dbReference>